<dbReference type="AlphaFoldDB" id="A0A7U7W5Z4"/>
<evidence type="ECO:0000313" key="2">
    <source>
        <dbReference type="Proteomes" id="UP000559808"/>
    </source>
</evidence>
<accession>A0A7U7W5Z4</accession>
<dbReference type="Proteomes" id="UP000559808">
    <property type="component" value="Unassembled WGS sequence"/>
</dbReference>
<evidence type="ECO:0000313" key="1">
    <source>
        <dbReference type="EMBL" id="EAI3914117.1"/>
    </source>
</evidence>
<dbReference type="EMBL" id="AABOWU010000006">
    <property type="protein sequence ID" value="EAI3914117.1"/>
    <property type="molecule type" value="Genomic_DNA"/>
</dbReference>
<gene>
    <name evidence="1" type="ORF">YZ34_03675</name>
</gene>
<name>A0A7U7W5Z4_CAMLA</name>
<organism evidence="1 2">
    <name type="scientific">Campylobacter lari</name>
    <dbReference type="NCBI Taxonomy" id="201"/>
    <lineage>
        <taxon>Bacteria</taxon>
        <taxon>Pseudomonadati</taxon>
        <taxon>Campylobacterota</taxon>
        <taxon>Epsilonproteobacteria</taxon>
        <taxon>Campylobacterales</taxon>
        <taxon>Campylobacteraceae</taxon>
        <taxon>Campylobacter</taxon>
    </lineage>
</organism>
<comment type="caution">
    <text evidence="1">The sequence shown here is derived from an EMBL/GenBank/DDBJ whole genome shotgun (WGS) entry which is preliminary data.</text>
</comment>
<dbReference type="InterPro" id="IPR036709">
    <property type="entry name" value="Autotransporte_beta_dom_sf"/>
</dbReference>
<dbReference type="SUPFAM" id="SSF103515">
    <property type="entry name" value="Autotransporter"/>
    <property type="match status" value="1"/>
</dbReference>
<protein>
    <submittedName>
        <fullName evidence="1">Autotransporter outer membrane beta-barrel domain-containing protein</fullName>
    </submittedName>
</protein>
<sequence length="559" mass="62289">MSNDQVYGIKNHGNIGQVNNNAVIFNGIYNANSITSLLNNGNIYSGIKNTGTIESLVNTKKAIIHDDIENDGTMKLTNYGTIGGITNSNSFTLINGYVQGSGKHAKYISGVLNKNKNGYHIENNGKGVFSINSWYFDAPEFLNKEDRLKNSVVLGGNNLGGIKVDEVYINTANLDTKKIYDSNTFFIDEKGNSIGNNTNDDKGIDAKNIHSLTDIYYFMNVPSEKGKYRVSVDINELSGKTLAKSMVYSARLRSINVSNLLRNAAGLNLQSDLSKNNRKYLDSNTTYYFLNPYYNHSSAKIGKSVGQLRMDTAGLIGGSFKQLPKDYGVIGFYLGHEDSSKKQNTQRLNFDDKTYYGGLTYYNVLKRKGLDEYYFSAYSKFDYTKTNIEKSYKNNPASSKANTLVYGYGAEAKIGANYYNAIDVARVSPEIGLSYYGMSSKNFSLNHLGGTKEHYLAGQFNFVDASAALKWYKPWTDKFKSNITIGSIVNLYTDARGKLKLDENTLTADVITSKYYGFGQFGLSYALNKHSDISLNYAGVFTFDNTTSHTMFLKLGLWW</sequence>
<proteinExistence type="predicted"/>
<reference evidence="1 2" key="1">
    <citation type="submission" date="2018-05" db="EMBL/GenBank/DDBJ databases">
        <authorList>
            <consortium name="PulseNet: The National Subtyping Network for Foodborne Disease Surveillance"/>
            <person name="Tarr C.L."/>
            <person name="Trees E."/>
            <person name="Katz L.S."/>
            <person name="Carleton-Romer H.A."/>
            <person name="Stroika S."/>
            <person name="Kucerova Z."/>
            <person name="Roache K.F."/>
            <person name="Sabol A.L."/>
            <person name="Besser J."/>
            <person name="Gerner-Smidt P."/>
        </authorList>
    </citation>
    <scope>NUCLEOTIDE SEQUENCE [LARGE SCALE GENOMIC DNA]</scope>
    <source>
        <strain evidence="1 2">D6489</strain>
    </source>
</reference>